<dbReference type="AlphaFoldDB" id="A0AAJ1MN79"/>
<gene>
    <name evidence="12" type="primary">valS</name>
    <name evidence="16" type="ORF">PQJ61_11865</name>
</gene>
<comment type="caution">
    <text evidence="16">The sequence shown here is derived from an EMBL/GenBank/DDBJ whole genome shotgun (WGS) entry which is preliminary data.</text>
</comment>
<dbReference type="SUPFAM" id="SSF50677">
    <property type="entry name" value="ValRS/IleRS/LeuRS editing domain"/>
    <property type="match status" value="1"/>
</dbReference>
<feature type="domain" description="Aminoacyl-tRNA synthetase class Ia" evidence="13">
    <location>
        <begin position="19"/>
        <end position="568"/>
    </location>
</feature>
<dbReference type="SUPFAM" id="SSF52374">
    <property type="entry name" value="Nucleotidylyl transferase"/>
    <property type="match status" value="1"/>
</dbReference>
<dbReference type="Gene3D" id="3.40.50.620">
    <property type="entry name" value="HUPs"/>
    <property type="match status" value="2"/>
</dbReference>
<comment type="function">
    <text evidence="12">Catalyzes the attachment of valine to tRNA(Val). As ValRS can inadvertently accommodate and process structurally similar amino acids such as threonine, to avoid such errors, it has a 'posttransfer' editing activity that hydrolyzes mischarged Thr-tRNA(Val) in a tRNA-dependent manner.</text>
</comment>
<evidence type="ECO:0000259" key="15">
    <source>
        <dbReference type="Pfam" id="PF10458"/>
    </source>
</evidence>
<evidence type="ECO:0000256" key="11">
    <source>
        <dbReference type="ARBA" id="ARBA00060830"/>
    </source>
</evidence>
<dbReference type="HAMAP" id="MF_02004">
    <property type="entry name" value="Val_tRNA_synth_type1"/>
    <property type="match status" value="1"/>
</dbReference>
<organism evidence="16 17">
    <name type="scientific">Candidatus Thalassospirochaeta sargassi</name>
    <dbReference type="NCBI Taxonomy" id="3119039"/>
    <lineage>
        <taxon>Bacteria</taxon>
        <taxon>Pseudomonadati</taxon>
        <taxon>Spirochaetota</taxon>
        <taxon>Spirochaetia</taxon>
        <taxon>Spirochaetales</taxon>
        <taxon>Spirochaetaceae</taxon>
        <taxon>Candidatus Thalassospirochaeta</taxon>
    </lineage>
</organism>
<dbReference type="Pfam" id="PF00133">
    <property type="entry name" value="tRNA-synt_1"/>
    <property type="match status" value="1"/>
</dbReference>
<protein>
    <recommendedName>
        <fullName evidence="12">Valine--tRNA ligase</fullName>
        <ecNumber evidence="12">6.1.1.9</ecNumber>
    </recommendedName>
    <alternativeName>
        <fullName evidence="12">Valyl-tRNA synthetase</fullName>
        <shortName evidence="12">ValRS</shortName>
    </alternativeName>
</protein>
<keyword evidence="4 12" id="KW-0436">Ligase</keyword>
<comment type="similarity">
    <text evidence="11 12">Belongs to the class-I aminoacyl-tRNA synthetase family. ValS type 1 subfamily.</text>
</comment>
<evidence type="ECO:0000256" key="7">
    <source>
        <dbReference type="ARBA" id="ARBA00022917"/>
    </source>
</evidence>
<dbReference type="Gene3D" id="1.10.287.380">
    <property type="entry name" value="Valyl-tRNA synthetase, C-terminal domain"/>
    <property type="match status" value="1"/>
</dbReference>
<dbReference type="CDD" id="cd07962">
    <property type="entry name" value="Anticodon_Ia_Val"/>
    <property type="match status" value="1"/>
</dbReference>
<dbReference type="Pfam" id="PF10458">
    <property type="entry name" value="Val_tRNA-synt_C"/>
    <property type="match status" value="1"/>
</dbReference>
<dbReference type="PANTHER" id="PTHR11946:SF93">
    <property type="entry name" value="VALINE--TRNA LIGASE, CHLOROPLASTIC_MITOCHONDRIAL 2"/>
    <property type="match status" value="1"/>
</dbReference>
<accession>A0AAJ1MN79</accession>
<evidence type="ECO:0000256" key="6">
    <source>
        <dbReference type="ARBA" id="ARBA00022840"/>
    </source>
</evidence>
<comment type="subunit">
    <text evidence="2 12">Monomer.</text>
</comment>
<comment type="domain">
    <text evidence="12">The C-terminal coiled-coil domain is crucial for aminoacylation activity.</text>
</comment>
<evidence type="ECO:0000256" key="4">
    <source>
        <dbReference type="ARBA" id="ARBA00022598"/>
    </source>
</evidence>
<keyword evidence="8 12" id="KW-0175">Coiled coil</keyword>
<comment type="subcellular location">
    <subcellularLocation>
        <location evidence="1 12">Cytoplasm</location>
    </subcellularLocation>
</comment>
<evidence type="ECO:0000256" key="1">
    <source>
        <dbReference type="ARBA" id="ARBA00004496"/>
    </source>
</evidence>
<dbReference type="InterPro" id="IPR002303">
    <property type="entry name" value="Valyl-tRNA_ligase"/>
</dbReference>
<dbReference type="InterPro" id="IPR009008">
    <property type="entry name" value="Val/Leu/Ile-tRNA-synth_edit"/>
</dbReference>
<dbReference type="InterPro" id="IPR001412">
    <property type="entry name" value="aa-tRNA-synth_I_CS"/>
</dbReference>
<evidence type="ECO:0000259" key="13">
    <source>
        <dbReference type="Pfam" id="PF00133"/>
    </source>
</evidence>
<comment type="domain">
    <text evidence="12">ValRS has two distinct active sites: one for aminoacylation and one for editing. The misactivated threonine is translocated from the active site to the editing site.</text>
</comment>
<dbReference type="InterPro" id="IPR013155">
    <property type="entry name" value="M/V/L/I-tRNA-synth_anticd-bd"/>
</dbReference>
<dbReference type="CDD" id="cd00817">
    <property type="entry name" value="ValRS_core"/>
    <property type="match status" value="1"/>
</dbReference>
<evidence type="ECO:0000313" key="17">
    <source>
        <dbReference type="Proteomes" id="UP001221217"/>
    </source>
</evidence>
<dbReference type="SUPFAM" id="SSF46589">
    <property type="entry name" value="tRNA-binding arm"/>
    <property type="match status" value="1"/>
</dbReference>
<dbReference type="EC" id="6.1.1.9" evidence="12"/>
<dbReference type="PROSITE" id="PS00178">
    <property type="entry name" value="AA_TRNA_LIGASE_I"/>
    <property type="match status" value="1"/>
</dbReference>
<feature type="short sequence motif" description="'HIGH' region" evidence="12">
    <location>
        <begin position="49"/>
        <end position="59"/>
    </location>
</feature>
<keyword evidence="3 12" id="KW-0963">Cytoplasm</keyword>
<evidence type="ECO:0000256" key="10">
    <source>
        <dbReference type="ARBA" id="ARBA00047552"/>
    </source>
</evidence>
<evidence type="ECO:0000256" key="3">
    <source>
        <dbReference type="ARBA" id="ARBA00022490"/>
    </source>
</evidence>
<dbReference type="GO" id="GO:0005524">
    <property type="term" value="F:ATP binding"/>
    <property type="evidence" value="ECO:0007669"/>
    <property type="project" value="UniProtKB-UniRule"/>
</dbReference>
<evidence type="ECO:0000256" key="9">
    <source>
        <dbReference type="ARBA" id="ARBA00023146"/>
    </source>
</evidence>
<dbReference type="InterPro" id="IPR010978">
    <property type="entry name" value="tRNA-bd_arm"/>
</dbReference>
<feature type="coiled-coil region" evidence="12">
    <location>
        <begin position="816"/>
        <end position="843"/>
    </location>
</feature>
<feature type="short sequence motif" description="'KMSKS' region" evidence="12">
    <location>
        <begin position="529"/>
        <end position="533"/>
    </location>
</feature>
<dbReference type="SUPFAM" id="SSF47323">
    <property type="entry name" value="Anticodon-binding domain of a subclass of class I aminoacyl-tRNA synthetases"/>
    <property type="match status" value="1"/>
</dbReference>
<dbReference type="FunFam" id="1.10.287.380:FF:000001">
    <property type="entry name" value="Valine--tRNA ligase"/>
    <property type="match status" value="1"/>
</dbReference>
<dbReference type="PANTHER" id="PTHR11946">
    <property type="entry name" value="VALYL-TRNA SYNTHETASES"/>
    <property type="match status" value="1"/>
</dbReference>
<dbReference type="InterPro" id="IPR019499">
    <property type="entry name" value="Val-tRNA_synth_tRNA-bd"/>
</dbReference>
<dbReference type="FunFam" id="3.90.740.10:FF:000005">
    <property type="entry name" value="Valine--tRNA ligase, mitochondrial"/>
    <property type="match status" value="1"/>
</dbReference>
<dbReference type="PRINTS" id="PR00986">
    <property type="entry name" value="TRNASYNTHVAL"/>
</dbReference>
<dbReference type="NCBIfam" id="TIGR00422">
    <property type="entry name" value="valS"/>
    <property type="match status" value="1"/>
</dbReference>
<keyword evidence="6 12" id="KW-0067">ATP-binding</keyword>
<sequence length="884" mass="101766">MSTSEMAKAYNPKDFEDRIYKYWTENGCFQPADTSDEDKDPFVIVIPPPNVTGVLHMGHGLNNILQDVLIRYHRMNGRPALWVPGTDHAGIATQNIVEKRLRAKGIERHELGREKFVEETWKVKDEHHAIIKKQLQKIGSSCDWSRERFTLDEGCSKAVREVFVGLYERGLVYKGNYLVNWCPSCGTALADDEVEHEEQQGKMYHYYYPLEDGSGKLEIATTRPETMLGDSAVAVHPDDERYKHLIGKMLKLPLTDRLIPIVADSYVSIEFGTGAVKVTPAHDPNDWEIGNRHDLERINILNDDATLNSNVPEKYRGLDVIEARKAVVEDLKAEGLYIKDVEHVHQVGQCYRCNTTVQPYLSKQWFVSMKGMAEKALKAWENDEIEFFPRKWENTYKHWLNNIRDWCISRQLWWGHRIPVWYCDDCGEMIVANDDPSECPKCGSMKLTQDSDVLDTWFSSWLWPFSTLGWPEKTDDLKKFFPTSTLVTGYDIIFFWVSRMIMASLEFMEEVPFRDIYITGLVRDKQGRKMSKSLGNGLDPLEIVDEFGADALKFTMTFLSAQGQDILIDTESFKLGSKFANKVWNASRYIMMNVEGRNIIPFENIELKEIDKWILHRLNEGLKNANAALEVYRFNDFAQAGYEFFWNDFCDWYIEASKLSLYSKDEAEKDRAISMLVYVLEQGLKMLHPYLSFITEEIYQKLPQTEGPLITAEYPAVTEAHTFPDTAESFALLQDLIRGIRTLRSEFTIPPEKKIPVTVFMDDGFRAVDFFSGHKALIAQLVNTDKLELTTVKPSIEGSVAAAGSGFEAYVYIRDVIDIDKEVAKLKKEQQKMEKMIKQTEGKLKNERFLSNAPEDVVEKEKSKLAEFTERAQKVGFYISELTE</sequence>
<keyword evidence="5 12" id="KW-0547">Nucleotide-binding</keyword>
<dbReference type="GO" id="GO:0005829">
    <property type="term" value="C:cytosol"/>
    <property type="evidence" value="ECO:0007669"/>
    <property type="project" value="TreeGrafter"/>
</dbReference>
<dbReference type="GO" id="GO:0002161">
    <property type="term" value="F:aminoacyl-tRNA deacylase activity"/>
    <property type="evidence" value="ECO:0007669"/>
    <property type="project" value="InterPro"/>
</dbReference>
<dbReference type="Proteomes" id="UP001221217">
    <property type="component" value="Unassembled WGS sequence"/>
</dbReference>
<reference evidence="16 17" key="1">
    <citation type="submission" date="2022-12" db="EMBL/GenBank/DDBJ databases">
        <title>Metagenome assembled genome from gulf of manar.</title>
        <authorList>
            <person name="Kohli P."/>
            <person name="Pk S."/>
            <person name="Venkata Ramana C."/>
            <person name="Sasikala C."/>
        </authorList>
    </citation>
    <scope>NUCLEOTIDE SEQUENCE [LARGE SCALE GENOMIC DNA]</scope>
    <source>
        <strain evidence="16">JB008</strain>
    </source>
</reference>
<dbReference type="InterPro" id="IPR037118">
    <property type="entry name" value="Val-tRNA_synth_C_sf"/>
</dbReference>
<keyword evidence="9 12" id="KW-0030">Aminoacyl-tRNA synthetase</keyword>
<dbReference type="Gene3D" id="2.170.220.10">
    <property type="match status" value="1"/>
</dbReference>
<dbReference type="GO" id="GO:0004832">
    <property type="term" value="F:valine-tRNA ligase activity"/>
    <property type="evidence" value="ECO:0007669"/>
    <property type="project" value="UniProtKB-UniRule"/>
</dbReference>
<feature type="domain" description="Valyl-tRNA synthetase tRNA-binding arm" evidence="15">
    <location>
        <begin position="818"/>
        <end position="877"/>
    </location>
</feature>
<name>A0AAJ1MN79_9SPIO</name>
<dbReference type="GO" id="GO:0006438">
    <property type="term" value="P:valyl-tRNA aminoacylation"/>
    <property type="evidence" value="ECO:0007669"/>
    <property type="project" value="UniProtKB-UniRule"/>
</dbReference>
<comment type="catalytic activity">
    <reaction evidence="10 12">
        <text>tRNA(Val) + L-valine + ATP = L-valyl-tRNA(Val) + AMP + diphosphate</text>
        <dbReference type="Rhea" id="RHEA:10704"/>
        <dbReference type="Rhea" id="RHEA-COMP:9672"/>
        <dbReference type="Rhea" id="RHEA-COMP:9708"/>
        <dbReference type="ChEBI" id="CHEBI:30616"/>
        <dbReference type="ChEBI" id="CHEBI:33019"/>
        <dbReference type="ChEBI" id="CHEBI:57762"/>
        <dbReference type="ChEBI" id="CHEBI:78442"/>
        <dbReference type="ChEBI" id="CHEBI:78537"/>
        <dbReference type="ChEBI" id="CHEBI:456215"/>
        <dbReference type="EC" id="6.1.1.9"/>
    </reaction>
</comment>
<dbReference type="FunFam" id="3.40.50.620:FF:000098">
    <property type="entry name" value="Valine--tRNA ligase"/>
    <property type="match status" value="1"/>
</dbReference>
<evidence type="ECO:0000256" key="5">
    <source>
        <dbReference type="ARBA" id="ARBA00022741"/>
    </source>
</evidence>
<evidence type="ECO:0000259" key="14">
    <source>
        <dbReference type="Pfam" id="PF08264"/>
    </source>
</evidence>
<dbReference type="EMBL" id="JAQQAL010000025">
    <property type="protein sequence ID" value="MDC7227450.1"/>
    <property type="molecule type" value="Genomic_DNA"/>
</dbReference>
<keyword evidence="7 12" id="KW-0648">Protein biosynthesis</keyword>
<dbReference type="Pfam" id="PF08264">
    <property type="entry name" value="Anticodon_1"/>
    <property type="match status" value="1"/>
</dbReference>
<dbReference type="InterPro" id="IPR009080">
    <property type="entry name" value="tRNAsynth_Ia_anticodon-bd"/>
</dbReference>
<dbReference type="NCBIfam" id="NF004349">
    <property type="entry name" value="PRK05729.1"/>
    <property type="match status" value="1"/>
</dbReference>
<dbReference type="InterPro" id="IPR002300">
    <property type="entry name" value="aa-tRNA-synth_Ia"/>
</dbReference>
<feature type="binding site" evidence="12">
    <location>
        <position position="532"/>
    </location>
    <ligand>
        <name>ATP</name>
        <dbReference type="ChEBI" id="CHEBI:30616"/>
    </ligand>
</feature>
<evidence type="ECO:0000256" key="8">
    <source>
        <dbReference type="ARBA" id="ARBA00023054"/>
    </source>
</evidence>
<evidence type="ECO:0000256" key="2">
    <source>
        <dbReference type="ARBA" id="ARBA00011245"/>
    </source>
</evidence>
<dbReference type="InterPro" id="IPR033705">
    <property type="entry name" value="Anticodon_Ia_Val"/>
</dbReference>
<dbReference type="InterPro" id="IPR014729">
    <property type="entry name" value="Rossmann-like_a/b/a_fold"/>
</dbReference>
<dbReference type="Gene3D" id="1.10.730.10">
    <property type="entry name" value="Isoleucyl-tRNA Synthetase, Domain 1"/>
    <property type="match status" value="1"/>
</dbReference>
<proteinExistence type="inferred from homology"/>
<evidence type="ECO:0000256" key="12">
    <source>
        <dbReference type="HAMAP-Rule" id="MF_02004"/>
    </source>
</evidence>
<evidence type="ECO:0000313" key="16">
    <source>
        <dbReference type="EMBL" id="MDC7227450.1"/>
    </source>
</evidence>
<dbReference type="Gene3D" id="3.90.740.10">
    <property type="entry name" value="Valyl/Leucyl/Isoleucyl-tRNA synthetase, editing domain"/>
    <property type="match status" value="1"/>
</dbReference>
<feature type="domain" description="Methionyl/Valyl/Leucyl/Isoleucyl-tRNA synthetase anticodon-binding" evidence="14">
    <location>
        <begin position="611"/>
        <end position="758"/>
    </location>
</feature>
<dbReference type="FunFam" id="3.40.50.620:FF:000032">
    <property type="entry name" value="Valine--tRNA ligase"/>
    <property type="match status" value="1"/>
</dbReference>
<dbReference type="FunFam" id="1.10.730.10:FF:000014">
    <property type="entry name" value="Valine--tRNA ligase"/>
    <property type="match status" value="1"/>
</dbReference>